<feature type="domain" description="Transmembrane protein TMEM132 sixth" evidence="14">
    <location>
        <begin position="613"/>
        <end position="728"/>
    </location>
</feature>
<comment type="subcellular location">
    <subcellularLocation>
        <location evidence="1">Membrane</location>
        <topology evidence="1">Single-pass type I membrane protein</topology>
    </subcellularLocation>
</comment>
<dbReference type="Pfam" id="PF23039">
    <property type="entry name" value="TMEM132_3rd"/>
    <property type="match status" value="2"/>
</dbReference>
<dbReference type="PANTHER" id="PTHR13388">
    <property type="entry name" value="DETONATOR, ISOFORM E"/>
    <property type="match status" value="1"/>
</dbReference>
<dbReference type="Pfam" id="PF23481">
    <property type="entry name" value="Ig_TMEM132_2nd"/>
    <property type="match status" value="1"/>
</dbReference>
<dbReference type="InterPro" id="IPR055422">
    <property type="entry name" value="Ig_TMEM132_2nd"/>
</dbReference>
<feature type="compositionally biased region" description="Polar residues" evidence="6">
    <location>
        <begin position="217"/>
        <end position="226"/>
    </location>
</feature>
<evidence type="ECO:0000313" key="15">
    <source>
        <dbReference type="Ensembl" id="ENSSAUP00010002911.1"/>
    </source>
</evidence>
<feature type="domain" description="Transmembrane protein TMEM132 cohesin-like" evidence="11">
    <location>
        <begin position="327"/>
        <end position="379"/>
    </location>
</feature>
<organism evidence="15 16">
    <name type="scientific">Sparus aurata</name>
    <name type="common">Gilthead sea bream</name>
    <dbReference type="NCBI Taxonomy" id="8175"/>
    <lineage>
        <taxon>Eukaryota</taxon>
        <taxon>Metazoa</taxon>
        <taxon>Chordata</taxon>
        <taxon>Craniata</taxon>
        <taxon>Vertebrata</taxon>
        <taxon>Euteleostomi</taxon>
        <taxon>Actinopterygii</taxon>
        <taxon>Neopterygii</taxon>
        <taxon>Teleostei</taxon>
        <taxon>Neoteleostei</taxon>
        <taxon>Acanthomorphata</taxon>
        <taxon>Eupercaria</taxon>
        <taxon>Spariformes</taxon>
        <taxon>Sparidae</taxon>
        <taxon>Sparus</taxon>
    </lineage>
</organism>
<dbReference type="Proteomes" id="UP000472265">
    <property type="component" value="Chromosome 12"/>
</dbReference>
<evidence type="ECO:0000259" key="13">
    <source>
        <dbReference type="Pfam" id="PF23486"/>
    </source>
</evidence>
<feature type="domain" description="Transmembrane protein TMEM132 N-terminal" evidence="8">
    <location>
        <begin position="48"/>
        <end position="105"/>
    </location>
</feature>
<dbReference type="Pfam" id="PF23486">
    <property type="entry name" value="Ig_TMEM132_5th"/>
    <property type="match status" value="1"/>
</dbReference>
<evidence type="ECO:0000313" key="16">
    <source>
        <dbReference type="Proteomes" id="UP000472265"/>
    </source>
</evidence>
<evidence type="ECO:0000256" key="6">
    <source>
        <dbReference type="SAM" id="MobiDB-lite"/>
    </source>
</evidence>
<comment type="similarity">
    <text evidence="2">Belongs to the TMEM132 family.</text>
</comment>
<feature type="region of interest" description="Disordered" evidence="6">
    <location>
        <begin position="955"/>
        <end position="986"/>
    </location>
</feature>
<dbReference type="InterPro" id="IPR031435">
    <property type="entry name" value="TMEM132_N"/>
</dbReference>
<keyword evidence="5 7" id="KW-0472">Membrane</keyword>
<evidence type="ECO:0000259" key="14">
    <source>
        <dbReference type="Pfam" id="PF23487"/>
    </source>
</evidence>
<dbReference type="AlphaFoldDB" id="A0A671TNE0"/>
<evidence type="ECO:0000256" key="4">
    <source>
        <dbReference type="ARBA" id="ARBA00022989"/>
    </source>
</evidence>
<feature type="region of interest" description="Disordered" evidence="6">
    <location>
        <begin position="217"/>
        <end position="251"/>
    </location>
</feature>
<reference evidence="15" key="2">
    <citation type="submission" date="2025-08" db="UniProtKB">
        <authorList>
            <consortium name="Ensembl"/>
        </authorList>
    </citation>
    <scope>IDENTIFICATION</scope>
</reference>
<reference evidence="15" key="3">
    <citation type="submission" date="2025-09" db="UniProtKB">
        <authorList>
            <consortium name="Ensembl"/>
        </authorList>
    </citation>
    <scope>IDENTIFICATION</scope>
</reference>
<dbReference type="Pfam" id="PF23487">
    <property type="entry name" value="Ig_TMEM132_6th"/>
    <property type="match status" value="1"/>
</dbReference>
<feature type="domain" description="Transmembrane protein TMEM132 second Ig-like" evidence="12">
    <location>
        <begin position="117"/>
        <end position="231"/>
    </location>
</feature>
<feature type="domain" description="Transmembrane protein TMEM132 cohesin-like" evidence="11">
    <location>
        <begin position="264"/>
        <end position="303"/>
    </location>
</feature>
<protein>
    <submittedName>
        <fullName evidence="15">Uncharacterized protein</fullName>
    </submittedName>
</protein>
<dbReference type="InterPro" id="IPR031436">
    <property type="entry name" value="TMEM132_C"/>
</dbReference>
<feature type="domain" description="Transmembrane protein TMEM132 C-terminal" evidence="9">
    <location>
        <begin position="770"/>
        <end position="852"/>
    </location>
</feature>
<name>A0A671TNE0_SPAAU</name>
<evidence type="ECO:0000256" key="3">
    <source>
        <dbReference type="ARBA" id="ARBA00022692"/>
    </source>
</evidence>
<keyword evidence="16" id="KW-1185">Reference proteome</keyword>
<dbReference type="Pfam" id="PF15705">
    <property type="entry name" value="TMEM132_N"/>
    <property type="match status" value="1"/>
</dbReference>
<feature type="domain" description="Transmembrane protein TMEM132 fifth" evidence="13">
    <location>
        <begin position="482"/>
        <end position="567"/>
    </location>
</feature>
<keyword evidence="4 7" id="KW-1133">Transmembrane helix</keyword>
<evidence type="ECO:0000256" key="2">
    <source>
        <dbReference type="ARBA" id="ARBA00006166"/>
    </source>
</evidence>
<accession>A0A671TNE0</accession>
<keyword evidence="3 7" id="KW-0812">Transmembrane</keyword>
<dbReference type="Ensembl" id="ENSSAUT00010003093.1">
    <property type="protein sequence ID" value="ENSSAUP00010002911.1"/>
    <property type="gene ID" value="ENSSAUG00010001378.1"/>
</dbReference>
<sequence>MRPRISAGGSSTPLKWYREIGHIRCINKPFPPMIPDPRPRPFILSPVLNVNHVFLRQDSSQPTGNSSLKAQTKTFLITGPSTELLQPVVNASYGPLTVDAPIQPDQLLSGPRILHVLLVRQVRSSSPVVKILFHIAGANDGAQCVTAYAFWETREVRGACLVSPGGFCVAQLKPEPAWFSSGSRSGSSSREAGRTEGVKGIQGNLVEVYFQSRRDQTGQCTPQDSLQRVGVGRGRDSGGSGTPMRRVGSVNLLRTPPGNPTFFRLRLGGAVVIQTSSKPLKTTDVATFYVFLANSATTFLFILLLLNDVFKQNPTPLTCLTMFKMSVSNRGLLEVLQLDFVPKDVSEQVESQSISWRLELPGNVKDVGVMRIYTTQRDYVGLAPLVMNTDILNTAALTGETVSVPVNTLAVEADGSVTDVTKYTSCRSTEEDVLKVSERCDFVYVNGKETIGKSRVMLNFTYGFLTAQLEMSVWMPRLPLDIDVADPELSQIKGWRVPITTGNRRSTWDSEEEEEMRKGRGCMLQYQHSALRVRTHFMAQADAEALPDPLTGAEPVEYFLGPDWQVKTFTATVLTDADMPALTFRIYLSQVLSPVTSSVLAERSIRVVDDKVSVTELGVQLVSGLSLSLQLSPGSNRAVVATATARETITQLKQEAVVSCWVQFSDGAVSPLELFDRSVYSLTVSTPDEGVATVRRTPQSTFVVAQGEGIGQGALVRVELRICEECQKSKRKSKLAVGTGLLRINIQSSSRGGTDEYKDSDGGASELVGEVKTTQPAVTDFDKWLTFRAMTDMEIGMYALVGVSCVAILAFLLNCASYNLCFRNHKTPIQAGPPPSGNLKDHKHDWVWLGGGNHNAPVPGAPAQVSTLKREAHRPLETATLGRSRTSSQQQFQTKAIDPMANRSATLLARPHRTEPLHSPTSKRNQVQFTTFTTLDIKHLAALKKNGVDLNWANKQQTQQHQAPVEPQAPLPDMPWPVVKPMGEPQ</sequence>
<reference evidence="15" key="1">
    <citation type="submission" date="2021-04" db="EMBL/GenBank/DDBJ databases">
        <authorList>
            <consortium name="Wellcome Sanger Institute Data Sharing"/>
        </authorList>
    </citation>
    <scope>NUCLEOTIDE SEQUENCE [LARGE SCALE GENOMIC DNA]</scope>
</reference>
<dbReference type="InterPro" id="IPR031437">
    <property type="entry name" value="Ig_TMEM132_4th"/>
</dbReference>
<dbReference type="InterPro" id="IPR055421">
    <property type="entry name" value="TMEM132_3rd"/>
</dbReference>
<dbReference type="InterPro" id="IPR026307">
    <property type="entry name" value="TMEM132"/>
</dbReference>
<evidence type="ECO:0000259" key="12">
    <source>
        <dbReference type="Pfam" id="PF23481"/>
    </source>
</evidence>
<feature type="domain" description="Transmembrane protein family 132 fourth" evidence="10">
    <location>
        <begin position="381"/>
        <end position="478"/>
    </location>
</feature>
<evidence type="ECO:0000259" key="11">
    <source>
        <dbReference type="Pfam" id="PF23039"/>
    </source>
</evidence>
<evidence type="ECO:0000256" key="1">
    <source>
        <dbReference type="ARBA" id="ARBA00004479"/>
    </source>
</evidence>
<proteinExistence type="inferred from homology"/>
<gene>
    <name evidence="15" type="primary">si:dkey-1d7.3</name>
</gene>
<evidence type="ECO:0000259" key="10">
    <source>
        <dbReference type="Pfam" id="PF16070"/>
    </source>
</evidence>
<dbReference type="Pfam" id="PF16070">
    <property type="entry name" value="Ig_TMEM132_4th"/>
    <property type="match status" value="1"/>
</dbReference>
<dbReference type="InterPro" id="IPR055424">
    <property type="entry name" value="Ig_TMEM132_6th"/>
</dbReference>
<evidence type="ECO:0000259" key="9">
    <source>
        <dbReference type="Pfam" id="PF15706"/>
    </source>
</evidence>
<feature type="transmembrane region" description="Helical" evidence="7">
    <location>
        <begin position="795"/>
        <end position="813"/>
    </location>
</feature>
<dbReference type="GeneTree" id="ENSGT00940000166762"/>
<dbReference type="InterPro" id="IPR055423">
    <property type="entry name" value="Ig_TMEM132_5th"/>
</dbReference>
<evidence type="ECO:0000256" key="5">
    <source>
        <dbReference type="ARBA" id="ARBA00023136"/>
    </source>
</evidence>
<dbReference type="Pfam" id="PF15706">
    <property type="entry name" value="TMEM132_C"/>
    <property type="match status" value="1"/>
</dbReference>
<dbReference type="PANTHER" id="PTHR13388:SF26">
    <property type="entry name" value="SI:DKEY-1D7.3"/>
    <property type="match status" value="1"/>
</dbReference>
<evidence type="ECO:0000259" key="8">
    <source>
        <dbReference type="Pfam" id="PF15705"/>
    </source>
</evidence>
<evidence type="ECO:0000256" key="7">
    <source>
        <dbReference type="SAM" id="Phobius"/>
    </source>
</evidence>
<dbReference type="GO" id="GO:0016020">
    <property type="term" value="C:membrane"/>
    <property type="evidence" value="ECO:0007669"/>
    <property type="project" value="UniProtKB-SubCell"/>
</dbReference>